<dbReference type="Pfam" id="PF04860">
    <property type="entry name" value="Phage_portal"/>
    <property type="match status" value="1"/>
</dbReference>
<accession>A0A366EN46</accession>
<dbReference type="Proteomes" id="UP000253529">
    <property type="component" value="Unassembled WGS sequence"/>
</dbReference>
<organism evidence="2 3">
    <name type="scientific">Roseiarcus fermentans</name>
    <dbReference type="NCBI Taxonomy" id="1473586"/>
    <lineage>
        <taxon>Bacteria</taxon>
        <taxon>Pseudomonadati</taxon>
        <taxon>Pseudomonadota</taxon>
        <taxon>Alphaproteobacteria</taxon>
        <taxon>Hyphomicrobiales</taxon>
        <taxon>Roseiarcaceae</taxon>
        <taxon>Roseiarcus</taxon>
    </lineage>
</organism>
<gene>
    <name evidence="2" type="ORF">DFR50_14266</name>
</gene>
<dbReference type="InterPro" id="IPR006944">
    <property type="entry name" value="Phage/GTA_portal"/>
</dbReference>
<comment type="caution">
    <text evidence="2">The sequence shown here is derived from an EMBL/GenBank/DDBJ whole genome shotgun (WGS) entry which is preliminary data.</text>
</comment>
<dbReference type="EMBL" id="QNRK01000042">
    <property type="protein sequence ID" value="RBP03818.1"/>
    <property type="molecule type" value="Genomic_DNA"/>
</dbReference>
<dbReference type="Gene3D" id="1.20.1270.210">
    <property type="match status" value="1"/>
</dbReference>
<feature type="region of interest" description="Disordered" evidence="1">
    <location>
        <begin position="371"/>
        <end position="426"/>
    </location>
</feature>
<proteinExistence type="predicted"/>
<dbReference type="InterPro" id="IPR006427">
    <property type="entry name" value="Portal_HK97"/>
</dbReference>
<dbReference type="AlphaFoldDB" id="A0A366EN46"/>
<keyword evidence="3" id="KW-1185">Reference proteome</keyword>
<evidence type="ECO:0000313" key="2">
    <source>
        <dbReference type="EMBL" id="RBP03818.1"/>
    </source>
</evidence>
<feature type="compositionally biased region" description="Basic and acidic residues" evidence="1">
    <location>
        <begin position="372"/>
        <end position="390"/>
    </location>
</feature>
<reference evidence="2 3" key="1">
    <citation type="submission" date="2018-06" db="EMBL/GenBank/DDBJ databases">
        <title>Genomic Encyclopedia of Type Strains, Phase IV (KMG-IV): sequencing the most valuable type-strain genomes for metagenomic binning, comparative biology and taxonomic classification.</title>
        <authorList>
            <person name="Goeker M."/>
        </authorList>
    </citation>
    <scope>NUCLEOTIDE SEQUENCE [LARGE SCALE GENOMIC DNA]</scope>
    <source>
        <strain evidence="2 3">DSM 24875</strain>
    </source>
</reference>
<dbReference type="NCBIfam" id="TIGR01537">
    <property type="entry name" value="portal_HK97"/>
    <property type="match status" value="1"/>
</dbReference>
<sequence>MSWLTRLFGAKTRSAEGDSDWGFGWFNAHASSGVEVNQATALTATTVMAAATMLCEDFAKLTPTVFQRLPDGSRKAKVDHEVYNLLYRPNSWQNYFEWAEMMQLSLVLRGNAYSVKIRDRRGKVSALIPVNADWVALWESPDGEIFYRVTPNGLHLRAELAGQPFLIPAEDVFHVRGFSMNGLLGASRISLAKEAIGLALGYERQAAMYMSQGSNASGILTTDSKLTPDAAKRMAADWKEKRSGVQNSGKIVVLEQGLKYQPTVLSATDAQFIAARNLQIQEVTRIFRIPAHMIGDLARSTNNNITQLAQEYINLTMSGYTSRWAWKWDTDFDLRAENLFVDYDLTQLSRADVSTRYNNYARGVMGGFLKPNEARIDDGRNPDPAGDKLLEPANMSVMGSQSSGTGADGGGRPADGSADQSVKPAP</sequence>
<evidence type="ECO:0000256" key="1">
    <source>
        <dbReference type="SAM" id="MobiDB-lite"/>
    </source>
</evidence>
<dbReference type="OrthoDB" id="7592047at2"/>
<name>A0A366EN46_9HYPH</name>
<dbReference type="Gene3D" id="3.30.1120.70">
    <property type="match status" value="1"/>
</dbReference>
<dbReference type="RefSeq" id="WP_113892606.1">
    <property type="nucleotide sequence ID" value="NZ_QNRK01000042.1"/>
</dbReference>
<evidence type="ECO:0000313" key="3">
    <source>
        <dbReference type="Proteomes" id="UP000253529"/>
    </source>
</evidence>
<dbReference type="Gene3D" id="3.40.140.120">
    <property type="match status" value="1"/>
</dbReference>
<protein>
    <submittedName>
        <fullName evidence="2">HK97 family phage portal protein</fullName>
    </submittedName>
</protein>